<comment type="function">
    <text evidence="7">Catalyzes the transfer of the diacylglyceryl group from phosphatidylglycerol to the sulfhydryl group of the N-terminal cysteine of a prolipoprotein, the first step in the formation of mature lipoproteins.</text>
</comment>
<comment type="similarity">
    <text evidence="1 7">Belongs to the Lgt family.</text>
</comment>
<reference evidence="10" key="1">
    <citation type="journal article" date="2008" name="J. Bacteriol.">
        <title>Genome sequence of the fish pathogen Renibacterium salmoninarum suggests reductive evolution away from an environmental Arthrobacter ancestor.</title>
        <authorList>
            <person name="Wiens G.D."/>
            <person name="Rockey D.D."/>
            <person name="Wu Z."/>
            <person name="Chang J."/>
            <person name="Levy R."/>
            <person name="Crane S."/>
            <person name="Chen D.S."/>
            <person name="Capri G.R."/>
            <person name="Burnett J.R."/>
            <person name="Sudheesh P.S."/>
            <person name="Schipma M.J."/>
            <person name="Burd H."/>
            <person name="Bhattacharyya A."/>
            <person name="Rhodes L.D."/>
            <person name="Kaul R."/>
            <person name="Strom M.S."/>
        </authorList>
    </citation>
    <scope>NUCLEOTIDE SEQUENCE [LARGE SCALE GENOMIC DNA]</scope>
    <source>
        <strain evidence="10">ATCC 33209 / DSM 20767 / JCM 11484 / NBRC 15589 / NCIMB 2235</strain>
    </source>
</reference>
<feature type="transmembrane region" description="Helical" evidence="7">
    <location>
        <begin position="75"/>
        <end position="96"/>
    </location>
</feature>
<evidence type="ECO:0000313" key="10">
    <source>
        <dbReference type="Proteomes" id="UP000002007"/>
    </source>
</evidence>
<dbReference type="HOGENOM" id="CLU_013386_2_2_11"/>
<feature type="binding site" evidence="7">
    <location>
        <position position="167"/>
    </location>
    <ligand>
        <name>a 1,2-diacyl-sn-glycero-3-phospho-(1'-sn-glycerol)</name>
        <dbReference type="ChEBI" id="CHEBI:64716"/>
    </ligand>
</feature>
<keyword evidence="5 7" id="KW-1133">Transmembrane helix</keyword>
<dbReference type="InterPro" id="IPR001640">
    <property type="entry name" value="Lgt"/>
</dbReference>
<dbReference type="STRING" id="288705.RSal33209_2331"/>
<comment type="subcellular location">
    <subcellularLocation>
        <location evidence="7">Cell membrane</location>
        <topology evidence="7">Multi-pass membrane protein</topology>
    </subcellularLocation>
</comment>
<name>A9WR52_RENSM</name>
<dbReference type="AlphaFoldDB" id="A9WR52"/>
<proteinExistence type="inferred from homology"/>
<dbReference type="GO" id="GO:0008961">
    <property type="term" value="F:phosphatidylglycerol-prolipoprotein diacylglyceryl transferase activity"/>
    <property type="evidence" value="ECO:0007669"/>
    <property type="project" value="UniProtKB-UniRule"/>
</dbReference>
<comment type="catalytic activity">
    <reaction evidence="7">
        <text>L-cysteinyl-[prolipoprotein] + a 1,2-diacyl-sn-glycero-3-phospho-(1'-sn-glycerol) = an S-1,2-diacyl-sn-glyceryl-L-cysteinyl-[prolipoprotein] + sn-glycerol 1-phosphate + H(+)</text>
        <dbReference type="Rhea" id="RHEA:56712"/>
        <dbReference type="Rhea" id="RHEA-COMP:14679"/>
        <dbReference type="Rhea" id="RHEA-COMP:14680"/>
        <dbReference type="ChEBI" id="CHEBI:15378"/>
        <dbReference type="ChEBI" id="CHEBI:29950"/>
        <dbReference type="ChEBI" id="CHEBI:57685"/>
        <dbReference type="ChEBI" id="CHEBI:64716"/>
        <dbReference type="ChEBI" id="CHEBI:140658"/>
        <dbReference type="EC" id="2.5.1.145"/>
    </reaction>
</comment>
<dbReference type="NCBIfam" id="TIGR00544">
    <property type="entry name" value="lgt"/>
    <property type="match status" value="1"/>
</dbReference>
<gene>
    <name evidence="7" type="primary">lgt</name>
    <name evidence="9" type="ordered locus">RSal33209_2331</name>
</gene>
<dbReference type="GO" id="GO:0005886">
    <property type="term" value="C:plasma membrane"/>
    <property type="evidence" value="ECO:0007669"/>
    <property type="project" value="UniProtKB-SubCell"/>
</dbReference>
<feature type="transmembrane region" description="Helical" evidence="7">
    <location>
        <begin position="275"/>
        <end position="295"/>
    </location>
</feature>
<evidence type="ECO:0000313" key="9">
    <source>
        <dbReference type="EMBL" id="ABY24061.1"/>
    </source>
</evidence>
<dbReference type="Pfam" id="PF01790">
    <property type="entry name" value="LGT"/>
    <property type="match status" value="1"/>
</dbReference>
<dbReference type="eggNOG" id="COG0682">
    <property type="taxonomic scope" value="Bacteria"/>
</dbReference>
<evidence type="ECO:0000256" key="5">
    <source>
        <dbReference type="ARBA" id="ARBA00022989"/>
    </source>
</evidence>
<dbReference type="SMR" id="A9WR52"/>
<dbReference type="Proteomes" id="UP000002007">
    <property type="component" value="Chromosome"/>
</dbReference>
<dbReference type="HAMAP" id="MF_01147">
    <property type="entry name" value="Lgt"/>
    <property type="match status" value="1"/>
</dbReference>
<evidence type="ECO:0000256" key="8">
    <source>
        <dbReference type="SAM" id="MobiDB-lite"/>
    </source>
</evidence>
<feature type="transmembrane region" description="Helical" evidence="7">
    <location>
        <begin position="45"/>
        <end position="63"/>
    </location>
</feature>
<evidence type="ECO:0000256" key="3">
    <source>
        <dbReference type="ARBA" id="ARBA00022679"/>
    </source>
</evidence>
<dbReference type="EC" id="2.5.1.145" evidence="7"/>
<dbReference type="UniPathway" id="UPA00664"/>
<feature type="region of interest" description="Disordered" evidence="8">
    <location>
        <begin position="311"/>
        <end position="414"/>
    </location>
</feature>
<keyword evidence="9" id="KW-0328">Glycosyltransferase</keyword>
<dbReference type="PROSITE" id="PS01311">
    <property type="entry name" value="LGT"/>
    <property type="match status" value="1"/>
</dbReference>
<dbReference type="GO" id="GO:0042158">
    <property type="term" value="P:lipoprotein biosynthetic process"/>
    <property type="evidence" value="ECO:0007669"/>
    <property type="project" value="UniProtKB-UniRule"/>
</dbReference>
<sequence>MSILALGGHLASTAQAMSVLPASIPSPTWSGFEIPLPWGQLSIRAYALCILLGIIAALWLTNVRWKRRGAPAGSLWDIAIWAIPFGIIGGRLYHVFSSPEAYFGPGFNGTGDLSLIPQIWRGGLGIWGAMVLGIVGAWIGCRRAGVKLTALIDAAAPGLLLAQALGRWGNYFNQELFGGPTTLPWGLQVDPSSGNFPTGYAADTLFHPTFLYESLWNLVGVALLLLIDRRFKLRRGRLLWLYAIYYTLGRVWIEALRIDTAEQITFFGITTRLNVWTSILVFVISLLVFLALSVIGRNKANQESVLLSGHEPELNEPEPTEHVEQPVEAEPVDDVERIAEPDPVTQAEPAESTEPDSVQLDEALAEQVGVHNADTASQNATAESARDNLADNPSEVHTSTESEAGKQVGSKEQS</sequence>
<keyword evidence="2 7" id="KW-1003">Cell membrane</keyword>
<organism evidence="9 10">
    <name type="scientific">Renibacterium salmoninarum (strain ATCC 33209 / DSM 20767 / JCM 11484 / NBRC 15589 / NCIMB 2235)</name>
    <dbReference type="NCBI Taxonomy" id="288705"/>
    <lineage>
        <taxon>Bacteria</taxon>
        <taxon>Bacillati</taxon>
        <taxon>Actinomycetota</taxon>
        <taxon>Actinomycetes</taxon>
        <taxon>Micrococcales</taxon>
        <taxon>Micrococcaceae</taxon>
        <taxon>Renibacterium</taxon>
    </lineage>
</organism>
<keyword evidence="3 7" id="KW-0808">Transferase</keyword>
<dbReference type="PANTHER" id="PTHR30589">
    <property type="entry name" value="PROLIPOPROTEIN DIACYLGLYCERYL TRANSFERASE"/>
    <property type="match status" value="1"/>
</dbReference>
<evidence type="ECO:0000256" key="1">
    <source>
        <dbReference type="ARBA" id="ARBA00007150"/>
    </source>
</evidence>
<protein>
    <recommendedName>
        <fullName evidence="7">Phosphatidylglycerol--prolipoprotein diacylglyceryl transferase</fullName>
        <ecNumber evidence="7">2.5.1.145</ecNumber>
    </recommendedName>
</protein>
<evidence type="ECO:0000256" key="6">
    <source>
        <dbReference type="ARBA" id="ARBA00023136"/>
    </source>
</evidence>
<accession>A9WR52</accession>
<feature type="transmembrane region" description="Helical" evidence="7">
    <location>
        <begin position="119"/>
        <end position="141"/>
    </location>
</feature>
<feature type="transmembrane region" description="Helical" evidence="7">
    <location>
        <begin position="148"/>
        <end position="166"/>
    </location>
</feature>
<feature type="transmembrane region" description="Helical" evidence="7">
    <location>
        <begin position="239"/>
        <end position="255"/>
    </location>
</feature>
<evidence type="ECO:0000256" key="7">
    <source>
        <dbReference type="HAMAP-Rule" id="MF_01147"/>
    </source>
</evidence>
<evidence type="ECO:0000256" key="4">
    <source>
        <dbReference type="ARBA" id="ARBA00022692"/>
    </source>
</evidence>
<feature type="transmembrane region" description="Helical" evidence="7">
    <location>
        <begin position="210"/>
        <end position="227"/>
    </location>
</feature>
<comment type="pathway">
    <text evidence="7">Protein modification; lipoprotein biosynthesis (diacylglyceryl transfer).</text>
</comment>
<dbReference type="PANTHER" id="PTHR30589:SF0">
    <property type="entry name" value="PHOSPHATIDYLGLYCEROL--PROLIPOPROTEIN DIACYLGLYCERYL TRANSFERASE"/>
    <property type="match status" value="1"/>
</dbReference>
<keyword evidence="9" id="KW-0449">Lipoprotein</keyword>
<keyword evidence="10" id="KW-1185">Reference proteome</keyword>
<keyword evidence="4 7" id="KW-0812">Transmembrane</keyword>
<dbReference type="KEGG" id="rsa:RSal33209_2331"/>
<dbReference type="EMBL" id="CP000910">
    <property type="protein sequence ID" value="ABY24061.1"/>
    <property type="molecule type" value="Genomic_DNA"/>
</dbReference>
<keyword evidence="6 7" id="KW-0472">Membrane</keyword>
<evidence type="ECO:0000256" key="2">
    <source>
        <dbReference type="ARBA" id="ARBA00022475"/>
    </source>
</evidence>